<proteinExistence type="predicted"/>
<feature type="region of interest" description="Disordered" evidence="1">
    <location>
        <begin position="14"/>
        <end position="50"/>
    </location>
</feature>
<keyword evidence="3" id="KW-1185">Reference proteome</keyword>
<dbReference type="RefSeq" id="WP_014466532.1">
    <property type="nucleotide sequence ID" value="NC_017186.1"/>
</dbReference>
<reference evidence="2 3" key="1">
    <citation type="journal article" date="2011" name="J. Bacteriol.">
        <title>Whole genome sequence of the rifamycin B-producing strain Amycolatopsis mediterranei S699.</title>
        <authorList>
            <person name="Verma M."/>
            <person name="Kaur J."/>
            <person name="Kumar M."/>
            <person name="Kumari K."/>
            <person name="Saxena A."/>
            <person name="Anand S."/>
            <person name="Nigam A."/>
            <person name="Ravi V."/>
            <person name="Raghuvanshi S."/>
            <person name="Khurana P."/>
            <person name="Tyagi A.K."/>
            <person name="Khurana J.P."/>
            <person name="Lal R."/>
        </authorList>
    </citation>
    <scope>NUCLEOTIDE SEQUENCE [LARGE SCALE GENOMIC DNA]</scope>
    <source>
        <strain evidence="2 3">S699</strain>
    </source>
</reference>
<name>A0A9R0U5S4_AMYMS</name>
<sequence>MTHLQQVAAFADQQLAVDKGHQPGTRSGGLDRPGQVDSAVELPARGRGWT</sequence>
<dbReference type="AlphaFoldDB" id="A0A9R0U5S4"/>
<dbReference type="GeneID" id="92877109"/>
<dbReference type="KEGG" id="amn:RAM_01715"/>
<accession>A0A9R0U5S4</accession>
<dbReference type="EMBL" id="CP002896">
    <property type="protein sequence ID" value="AEK38835.1"/>
    <property type="molecule type" value="Genomic_DNA"/>
</dbReference>
<evidence type="ECO:0000313" key="3">
    <source>
        <dbReference type="Proteomes" id="UP000006138"/>
    </source>
</evidence>
<protein>
    <submittedName>
        <fullName evidence="2">Uncharacterized protein</fullName>
    </submittedName>
</protein>
<organism evidence="2 3">
    <name type="scientific">Amycolatopsis mediterranei (strain S699)</name>
    <name type="common">Nocardia mediterranei</name>
    <dbReference type="NCBI Taxonomy" id="713604"/>
    <lineage>
        <taxon>Bacteria</taxon>
        <taxon>Bacillati</taxon>
        <taxon>Actinomycetota</taxon>
        <taxon>Actinomycetes</taxon>
        <taxon>Pseudonocardiales</taxon>
        <taxon>Pseudonocardiaceae</taxon>
        <taxon>Amycolatopsis</taxon>
    </lineage>
</organism>
<gene>
    <name evidence="2" type="ordered locus">RAM_01715</name>
</gene>
<evidence type="ECO:0000313" key="2">
    <source>
        <dbReference type="EMBL" id="AEK38835.1"/>
    </source>
</evidence>
<dbReference type="Proteomes" id="UP000006138">
    <property type="component" value="Chromosome"/>
</dbReference>
<evidence type="ECO:0000256" key="1">
    <source>
        <dbReference type="SAM" id="MobiDB-lite"/>
    </source>
</evidence>